<dbReference type="Proteomes" id="UP001152797">
    <property type="component" value="Unassembled WGS sequence"/>
</dbReference>
<protein>
    <submittedName>
        <fullName evidence="2">Uncharacterized protein</fullName>
    </submittedName>
</protein>
<dbReference type="EMBL" id="CAMXCT030000202">
    <property type="protein sequence ID" value="CAL4762726.1"/>
    <property type="molecule type" value="Genomic_DNA"/>
</dbReference>
<evidence type="ECO:0000313" key="4">
    <source>
        <dbReference type="Proteomes" id="UP001152797"/>
    </source>
</evidence>
<dbReference type="EMBL" id="CAMXCT020000202">
    <property type="protein sequence ID" value="CAL1128789.1"/>
    <property type="molecule type" value="Genomic_DNA"/>
</dbReference>
<accession>A0A9P1BL76</accession>
<proteinExistence type="predicted"/>
<dbReference type="AlphaFoldDB" id="A0A9P1BL76"/>
<gene>
    <name evidence="2" type="ORF">C1SCF055_LOCUS3744</name>
</gene>
<evidence type="ECO:0000313" key="2">
    <source>
        <dbReference type="EMBL" id="CAI3975414.1"/>
    </source>
</evidence>
<comment type="caution">
    <text evidence="2">The sequence shown here is derived from an EMBL/GenBank/DDBJ whole genome shotgun (WGS) entry which is preliminary data.</text>
</comment>
<evidence type="ECO:0000256" key="1">
    <source>
        <dbReference type="SAM" id="MobiDB-lite"/>
    </source>
</evidence>
<reference evidence="3" key="2">
    <citation type="submission" date="2024-04" db="EMBL/GenBank/DDBJ databases">
        <authorList>
            <person name="Chen Y."/>
            <person name="Shah S."/>
            <person name="Dougan E. K."/>
            <person name="Thang M."/>
            <person name="Chan C."/>
        </authorList>
    </citation>
    <scope>NUCLEOTIDE SEQUENCE [LARGE SCALE GENOMIC DNA]</scope>
</reference>
<feature type="region of interest" description="Disordered" evidence="1">
    <location>
        <begin position="36"/>
        <end position="71"/>
    </location>
</feature>
<dbReference type="EMBL" id="CAMXCT010000202">
    <property type="protein sequence ID" value="CAI3975414.1"/>
    <property type="molecule type" value="Genomic_DNA"/>
</dbReference>
<evidence type="ECO:0000313" key="3">
    <source>
        <dbReference type="EMBL" id="CAL1128789.1"/>
    </source>
</evidence>
<reference evidence="2" key="1">
    <citation type="submission" date="2022-10" db="EMBL/GenBank/DDBJ databases">
        <authorList>
            <person name="Chen Y."/>
            <person name="Dougan E. K."/>
            <person name="Chan C."/>
            <person name="Rhodes N."/>
            <person name="Thang M."/>
        </authorList>
    </citation>
    <scope>NUCLEOTIDE SEQUENCE</scope>
</reference>
<feature type="compositionally biased region" description="Basic residues" evidence="1">
    <location>
        <begin position="37"/>
        <end position="65"/>
    </location>
</feature>
<name>A0A9P1BL76_9DINO</name>
<keyword evidence="4" id="KW-1185">Reference proteome</keyword>
<organism evidence="2">
    <name type="scientific">Cladocopium goreaui</name>
    <dbReference type="NCBI Taxonomy" id="2562237"/>
    <lineage>
        <taxon>Eukaryota</taxon>
        <taxon>Sar</taxon>
        <taxon>Alveolata</taxon>
        <taxon>Dinophyceae</taxon>
        <taxon>Suessiales</taxon>
        <taxon>Symbiodiniaceae</taxon>
        <taxon>Cladocopium</taxon>
    </lineage>
</organism>
<sequence>MENAKRDLHNAVSKAKDVRLKVHVTYVSVPVIDKKYWPRPKPKKTPSRIWGKRGRPKAQAKRKPTKKDTEPRRTCWVQWPVLSPAKLFQAIVESGSMSLLQHPDFDLCDFWERASVEDWGREHPVVKQFDVEARARAIAATFHGDEGEGKRGRNTLILSWSSIGVHGPSSLTKFPFCAYTDFCKSFEEQEFLITNVFGSFKWHVKKVVRHHMIAHHCSLKFPALVLKPIQQYKLLATSVDRPPNWSVEFTNPCGDPGDVLAIVFGVEPKTWAETLAEGKGQIVRRGLITEQDAGVVQFMAQHADEMFLCRIVNNQLVCHSSAGGSKRRRKA</sequence>